<gene>
    <name evidence="4" type="ORF">SAMN04488558_11412</name>
</gene>
<evidence type="ECO:0000256" key="1">
    <source>
        <dbReference type="ARBA" id="ARBA00024322"/>
    </source>
</evidence>
<dbReference type="Pfam" id="PF00936">
    <property type="entry name" value="BMC"/>
    <property type="match status" value="1"/>
</dbReference>
<reference evidence="4 5" key="1">
    <citation type="submission" date="2016-10" db="EMBL/GenBank/DDBJ databases">
        <authorList>
            <person name="de Groot N.N."/>
        </authorList>
    </citation>
    <scope>NUCLEOTIDE SEQUENCE [LARGE SCALE GENOMIC DNA]</scope>
    <source>
        <strain evidence="4 5">DSM 15695</strain>
    </source>
</reference>
<keyword evidence="5" id="KW-1185">Reference proteome</keyword>
<dbReference type="SUPFAM" id="SSF143414">
    <property type="entry name" value="CcmK-like"/>
    <property type="match status" value="1"/>
</dbReference>
<organism evidence="4 5">
    <name type="scientific">Ignavigranum ruoffiae</name>
    <dbReference type="NCBI Taxonomy" id="89093"/>
    <lineage>
        <taxon>Bacteria</taxon>
        <taxon>Bacillati</taxon>
        <taxon>Bacillota</taxon>
        <taxon>Bacilli</taxon>
        <taxon>Lactobacillales</taxon>
        <taxon>Aerococcaceae</taxon>
        <taxon>Ignavigranum</taxon>
    </lineage>
</organism>
<evidence type="ECO:0000313" key="5">
    <source>
        <dbReference type="Proteomes" id="UP000198833"/>
    </source>
</evidence>
<dbReference type="Gene3D" id="3.30.70.1710">
    <property type="match status" value="1"/>
</dbReference>
<dbReference type="InterPro" id="IPR037233">
    <property type="entry name" value="CcmK-like_sf"/>
</dbReference>
<dbReference type="InterPro" id="IPR000249">
    <property type="entry name" value="BMC_dom"/>
</dbReference>
<dbReference type="InterPro" id="IPR009307">
    <property type="entry name" value="EutS/PduU/CutR"/>
</dbReference>
<dbReference type="SMART" id="SM00877">
    <property type="entry name" value="BMC"/>
    <property type="match status" value="1"/>
</dbReference>
<dbReference type="PANTHER" id="PTHR40449">
    <property type="entry name" value="ETHANOLAMINE UTILIZATION PROTEIN EUTS"/>
    <property type="match status" value="1"/>
</dbReference>
<dbReference type="EMBL" id="FOEN01000014">
    <property type="protein sequence ID" value="SEQ49625.1"/>
    <property type="molecule type" value="Genomic_DNA"/>
</dbReference>
<dbReference type="OrthoDB" id="9794459at2"/>
<evidence type="ECO:0000313" key="4">
    <source>
        <dbReference type="EMBL" id="SEQ49625.1"/>
    </source>
</evidence>
<dbReference type="GO" id="GO:0031469">
    <property type="term" value="C:bacterial microcompartment"/>
    <property type="evidence" value="ECO:0007669"/>
    <property type="project" value="UniProtKB-SubCell"/>
</dbReference>
<dbReference type="PIRSF" id="PIRSF012296">
    <property type="entry name" value="EutS_PduU"/>
    <property type="match status" value="1"/>
</dbReference>
<dbReference type="Proteomes" id="UP000198833">
    <property type="component" value="Unassembled WGS sequence"/>
</dbReference>
<dbReference type="AlphaFoldDB" id="A0A1H9GHQ9"/>
<evidence type="ECO:0000256" key="2">
    <source>
        <dbReference type="ARBA" id="ARBA00024446"/>
    </source>
</evidence>
<dbReference type="STRING" id="89093.SAMN04488558_11412"/>
<proteinExistence type="predicted"/>
<accession>A0A1H9GHQ9</accession>
<dbReference type="CDD" id="cd07046">
    <property type="entry name" value="BMC_PduU-EutS"/>
    <property type="match status" value="1"/>
</dbReference>
<name>A0A1H9GHQ9_9LACT</name>
<sequence>MENTPDRMIFESVPGKQVTLAHLISNPDPRIFNKLGLSDSISNAIGILTITPSDVAIIAVDLAKKETDIKIGFVDRFCGAVCILGDVSAVEMGINRIIKDLQSKLGFSVCKITRT</sequence>
<feature type="domain" description="Bacterial microcompartment" evidence="3">
    <location>
        <begin position="43"/>
        <end position="115"/>
    </location>
</feature>
<dbReference type="PANTHER" id="PTHR40449:SF2">
    <property type="entry name" value="BACTERIAL MICROCOMPARTMENT SHELL PROTEIN EUTS"/>
    <property type="match status" value="1"/>
</dbReference>
<keyword evidence="2" id="KW-1283">Bacterial microcompartment</keyword>
<protein>
    <submittedName>
        <fullName evidence="4">Ethanolamine utilization protein EutS</fullName>
    </submittedName>
</protein>
<evidence type="ECO:0000259" key="3">
    <source>
        <dbReference type="SMART" id="SM00877"/>
    </source>
</evidence>
<comment type="subcellular location">
    <subcellularLocation>
        <location evidence="1">Bacterial microcompartment</location>
    </subcellularLocation>
</comment>